<feature type="signal peptide" evidence="2">
    <location>
        <begin position="1"/>
        <end position="32"/>
    </location>
</feature>
<sequence>MPSMPPRPSVVLLLRTGALLFCAALLAAPARADYPERPVRLLVGVQAGASTDTLTRQLAQRLSEQLGRPFVVENKPGAATRIAMEAVSRAPADGYTLGVANAVSANFPMMFDDFAFIPGKDFTPISLLGRAPSYLAIRASLPVRNVQEFVAYAQANKGKLNYGQGSNGSNPHLAARLLVQSLGIQATEVAYKGNAPTGIALASGEIDFAILEYPSVRPLVERGSVRLLAVTEPRRAALAPDVPTSTSQGLTPRLEGVTPWFMLVAPAGTPANVIERLNREVNQALRSPDVRQAAEAAGLEPAGLDVAETQAYFLRQRESAAQLSHELNVSLKN</sequence>
<dbReference type="EMBL" id="CP002287">
    <property type="protein sequence ID" value="ADP17198.1"/>
    <property type="molecule type" value="Genomic_DNA"/>
</dbReference>
<dbReference type="AlphaFoldDB" id="E3HQ40"/>
<protein>
    <submittedName>
        <fullName evidence="3">Extra-cytoplasmic solute receptor family protein 88</fullName>
    </submittedName>
</protein>
<dbReference type="Gene3D" id="3.40.190.10">
    <property type="entry name" value="Periplasmic binding protein-like II"/>
    <property type="match status" value="1"/>
</dbReference>
<comment type="similarity">
    <text evidence="1">Belongs to the UPF0065 (bug) family.</text>
</comment>
<evidence type="ECO:0000256" key="1">
    <source>
        <dbReference type="ARBA" id="ARBA00006987"/>
    </source>
</evidence>
<dbReference type="STRING" id="762376.AXYL_03878"/>
<dbReference type="PIRSF" id="PIRSF017082">
    <property type="entry name" value="YflP"/>
    <property type="match status" value="1"/>
</dbReference>
<dbReference type="InterPro" id="IPR042100">
    <property type="entry name" value="Bug_dom1"/>
</dbReference>
<dbReference type="OrthoDB" id="8895839at2"/>
<proteinExistence type="inferred from homology"/>
<accession>E3HQ40</accession>
<organism evidence="3 4">
    <name type="scientific">Achromobacter xylosoxidans (strain A8)</name>
    <dbReference type="NCBI Taxonomy" id="762376"/>
    <lineage>
        <taxon>Bacteria</taxon>
        <taxon>Pseudomonadati</taxon>
        <taxon>Pseudomonadota</taxon>
        <taxon>Betaproteobacteria</taxon>
        <taxon>Burkholderiales</taxon>
        <taxon>Alcaligenaceae</taxon>
        <taxon>Achromobacter</taxon>
    </lineage>
</organism>
<reference evidence="3 4" key="1">
    <citation type="journal article" date="2011" name="J. Bacteriol.">
        <title>Complete genome sequence of the haloaromatic acid-degrading bacterium Achromobacter xylosoxidans A8.</title>
        <authorList>
            <person name="Strnad H."/>
            <person name="Ridl J."/>
            <person name="Paces J."/>
            <person name="Kolar M."/>
            <person name="Vlcek C."/>
            <person name="Paces V."/>
        </authorList>
    </citation>
    <scope>NUCLEOTIDE SEQUENCE [LARGE SCALE GENOMIC DNA]</scope>
    <source>
        <strain evidence="3 4">A8</strain>
    </source>
</reference>
<evidence type="ECO:0000313" key="3">
    <source>
        <dbReference type="EMBL" id="ADP17198.1"/>
    </source>
</evidence>
<dbReference type="Pfam" id="PF03401">
    <property type="entry name" value="TctC"/>
    <property type="match status" value="1"/>
</dbReference>
<dbReference type="InterPro" id="IPR005064">
    <property type="entry name" value="BUG"/>
</dbReference>
<evidence type="ECO:0000313" key="4">
    <source>
        <dbReference type="Proteomes" id="UP000006876"/>
    </source>
</evidence>
<dbReference type="RefSeq" id="WP_013394512.1">
    <property type="nucleotide sequence ID" value="NC_014640.1"/>
</dbReference>
<evidence type="ECO:0000256" key="2">
    <source>
        <dbReference type="SAM" id="SignalP"/>
    </source>
</evidence>
<dbReference type="SUPFAM" id="SSF53850">
    <property type="entry name" value="Periplasmic binding protein-like II"/>
    <property type="match status" value="1"/>
</dbReference>
<dbReference type="Gene3D" id="3.40.190.150">
    <property type="entry name" value="Bordetella uptake gene, domain 1"/>
    <property type="match status" value="1"/>
</dbReference>
<dbReference type="PANTHER" id="PTHR42928">
    <property type="entry name" value="TRICARBOXYLATE-BINDING PROTEIN"/>
    <property type="match status" value="1"/>
</dbReference>
<keyword evidence="2" id="KW-0732">Signal</keyword>
<dbReference type="PANTHER" id="PTHR42928:SF5">
    <property type="entry name" value="BLR1237 PROTEIN"/>
    <property type="match status" value="1"/>
</dbReference>
<dbReference type="eggNOG" id="COG3181">
    <property type="taxonomic scope" value="Bacteria"/>
</dbReference>
<gene>
    <name evidence="3" type="ordered locus">AXYL_03878</name>
</gene>
<name>E3HQ40_ACHXA</name>
<dbReference type="KEGG" id="axy:AXYL_03878"/>
<dbReference type="CDD" id="cd07012">
    <property type="entry name" value="PBP2_Bug_TTT"/>
    <property type="match status" value="1"/>
</dbReference>
<keyword evidence="3" id="KW-0675">Receptor</keyword>
<dbReference type="Proteomes" id="UP000006876">
    <property type="component" value="Chromosome"/>
</dbReference>
<dbReference type="HOGENOM" id="CLU_045683_0_1_4"/>
<feature type="chain" id="PRO_5003171377" evidence="2">
    <location>
        <begin position="33"/>
        <end position="333"/>
    </location>
</feature>